<evidence type="ECO:0000256" key="4">
    <source>
        <dbReference type="PROSITE-ProRule" id="PRU00175"/>
    </source>
</evidence>
<evidence type="ECO:0000256" key="5">
    <source>
        <dbReference type="SAM" id="SignalP"/>
    </source>
</evidence>
<keyword evidence="3" id="KW-0862">Zinc</keyword>
<feature type="chain" id="PRO_5026149745" description="RING-type domain-containing protein" evidence="5">
    <location>
        <begin position="20"/>
        <end position="156"/>
    </location>
</feature>
<keyword evidence="1" id="KW-0479">Metal-binding</keyword>
<comment type="caution">
    <text evidence="7">The sequence shown here is derived from an EMBL/GenBank/DDBJ whole genome shotgun (WGS) entry which is preliminary data.</text>
</comment>
<dbReference type="InterPro" id="IPR013083">
    <property type="entry name" value="Znf_RING/FYVE/PHD"/>
</dbReference>
<dbReference type="CDD" id="cd16454">
    <property type="entry name" value="RING-H2_PA-TM-RING"/>
    <property type="match status" value="1"/>
</dbReference>
<dbReference type="AlphaFoldDB" id="A0A6G1D4B6"/>
<evidence type="ECO:0000256" key="3">
    <source>
        <dbReference type="ARBA" id="ARBA00022833"/>
    </source>
</evidence>
<protein>
    <recommendedName>
        <fullName evidence="6">RING-type domain-containing protein</fullName>
    </recommendedName>
</protein>
<evidence type="ECO:0000313" key="7">
    <source>
        <dbReference type="EMBL" id="KAF0907588.1"/>
    </source>
</evidence>
<gene>
    <name evidence="7" type="ORF">E2562_018395</name>
</gene>
<dbReference type="PROSITE" id="PS50089">
    <property type="entry name" value="ZF_RING_2"/>
    <property type="match status" value="1"/>
</dbReference>
<dbReference type="Gene3D" id="3.30.40.10">
    <property type="entry name" value="Zinc/RING finger domain, C3HC4 (zinc finger)"/>
    <property type="match status" value="1"/>
</dbReference>
<name>A0A6G1D4B6_9ORYZ</name>
<keyword evidence="8" id="KW-1185">Reference proteome</keyword>
<dbReference type="Proteomes" id="UP000479710">
    <property type="component" value="Unassembled WGS sequence"/>
</dbReference>
<dbReference type="SUPFAM" id="SSF57850">
    <property type="entry name" value="RING/U-box"/>
    <property type="match status" value="1"/>
</dbReference>
<dbReference type="SMART" id="SM00744">
    <property type="entry name" value="RINGv"/>
    <property type="match status" value="1"/>
</dbReference>
<accession>A0A6G1D4B6</accession>
<dbReference type="GO" id="GO:0016567">
    <property type="term" value="P:protein ubiquitination"/>
    <property type="evidence" value="ECO:0007669"/>
    <property type="project" value="TreeGrafter"/>
</dbReference>
<dbReference type="SMART" id="SM00184">
    <property type="entry name" value="RING"/>
    <property type="match status" value="1"/>
</dbReference>
<keyword evidence="2 4" id="KW-0863">Zinc-finger</keyword>
<evidence type="ECO:0000256" key="2">
    <source>
        <dbReference type="ARBA" id="ARBA00022771"/>
    </source>
</evidence>
<dbReference type="EMBL" id="SPHZ02000007">
    <property type="protein sequence ID" value="KAF0907588.1"/>
    <property type="molecule type" value="Genomic_DNA"/>
</dbReference>
<evidence type="ECO:0000256" key="1">
    <source>
        <dbReference type="ARBA" id="ARBA00022723"/>
    </source>
</evidence>
<sequence length="156" mass="17149">MESMMSALLLLLVPPFVSALLAVAKYLAWPVGSSSMRKLIVRKVAPEQAARNELLRVARYSASEGGGDQSPAVAVDDPECVVCLSGIEEGDEVRELRCRHLFHRGCLDQWLVARPPATCPLCRCRLLTSPAEDADDEEDSDMVLLMAYVRSSSTWL</sequence>
<dbReference type="InterPro" id="IPR001841">
    <property type="entry name" value="Znf_RING"/>
</dbReference>
<keyword evidence="5" id="KW-0732">Signal</keyword>
<feature type="signal peptide" evidence="5">
    <location>
        <begin position="1"/>
        <end position="19"/>
    </location>
</feature>
<evidence type="ECO:0000259" key="6">
    <source>
        <dbReference type="PROSITE" id="PS50089"/>
    </source>
</evidence>
<reference evidence="7 8" key="1">
    <citation type="submission" date="2019-11" db="EMBL/GenBank/DDBJ databases">
        <title>Whole genome sequence of Oryza granulata.</title>
        <authorList>
            <person name="Li W."/>
        </authorList>
    </citation>
    <scope>NUCLEOTIDE SEQUENCE [LARGE SCALE GENOMIC DNA]</scope>
    <source>
        <strain evidence="8">cv. Menghai</strain>
        <tissue evidence="7">Leaf</tissue>
    </source>
</reference>
<feature type="domain" description="RING-type" evidence="6">
    <location>
        <begin position="80"/>
        <end position="123"/>
    </location>
</feature>
<dbReference type="GO" id="GO:0008270">
    <property type="term" value="F:zinc ion binding"/>
    <property type="evidence" value="ECO:0007669"/>
    <property type="project" value="UniProtKB-KW"/>
</dbReference>
<dbReference type="PANTHER" id="PTHR45969">
    <property type="entry name" value="RING ZINC FINGER PROTEIN-RELATED"/>
    <property type="match status" value="1"/>
</dbReference>
<dbReference type="Pfam" id="PF13639">
    <property type="entry name" value="zf-RING_2"/>
    <property type="match status" value="1"/>
</dbReference>
<dbReference type="InterPro" id="IPR011016">
    <property type="entry name" value="Znf_RING-CH"/>
</dbReference>
<dbReference type="PANTHER" id="PTHR45969:SF55">
    <property type="entry name" value="OS07G0686300 PROTEIN"/>
    <property type="match status" value="1"/>
</dbReference>
<proteinExistence type="predicted"/>
<evidence type="ECO:0000313" key="8">
    <source>
        <dbReference type="Proteomes" id="UP000479710"/>
    </source>
</evidence>
<dbReference type="GO" id="GO:0061630">
    <property type="term" value="F:ubiquitin protein ligase activity"/>
    <property type="evidence" value="ECO:0007669"/>
    <property type="project" value="TreeGrafter"/>
</dbReference>
<dbReference type="OrthoDB" id="9984778at2759"/>
<organism evidence="7 8">
    <name type="scientific">Oryza meyeriana var. granulata</name>
    <dbReference type="NCBI Taxonomy" id="110450"/>
    <lineage>
        <taxon>Eukaryota</taxon>
        <taxon>Viridiplantae</taxon>
        <taxon>Streptophyta</taxon>
        <taxon>Embryophyta</taxon>
        <taxon>Tracheophyta</taxon>
        <taxon>Spermatophyta</taxon>
        <taxon>Magnoliopsida</taxon>
        <taxon>Liliopsida</taxon>
        <taxon>Poales</taxon>
        <taxon>Poaceae</taxon>
        <taxon>BOP clade</taxon>
        <taxon>Oryzoideae</taxon>
        <taxon>Oryzeae</taxon>
        <taxon>Oryzinae</taxon>
        <taxon>Oryza</taxon>
        <taxon>Oryza meyeriana</taxon>
    </lineage>
</organism>